<dbReference type="GO" id="GO:0016987">
    <property type="term" value="F:sigma factor activity"/>
    <property type="evidence" value="ECO:0007669"/>
    <property type="project" value="InterPro"/>
</dbReference>
<dbReference type="EMBL" id="DRHH01000047">
    <property type="protein sequence ID" value="HEB14004.1"/>
    <property type="molecule type" value="Genomic_DNA"/>
</dbReference>
<feature type="domain" description="RNA polymerase sigma factor 70 region 1.1" evidence="1">
    <location>
        <begin position="11"/>
        <end position="49"/>
    </location>
</feature>
<feature type="non-terminal residue" evidence="2">
    <location>
        <position position="50"/>
    </location>
</feature>
<name>A0A7C1NYH1_UNCKA</name>
<dbReference type="Gene3D" id="1.10.220.120">
    <property type="entry name" value="Sigma-70 factor, region 1.1"/>
    <property type="match status" value="1"/>
</dbReference>
<proteinExistence type="predicted"/>
<evidence type="ECO:0000259" key="1">
    <source>
        <dbReference type="Pfam" id="PF03979"/>
    </source>
</evidence>
<accession>A0A7C1NYH1</accession>
<evidence type="ECO:0000313" key="2">
    <source>
        <dbReference type="EMBL" id="HEB14004.1"/>
    </source>
</evidence>
<dbReference type="InterPro" id="IPR042189">
    <property type="entry name" value="RNA_pol_sigma_70_r1_1_sf"/>
</dbReference>
<comment type="caution">
    <text evidence="2">The sequence shown here is derived from an EMBL/GenBank/DDBJ whole genome shotgun (WGS) entry which is preliminary data.</text>
</comment>
<dbReference type="GO" id="GO:0003677">
    <property type="term" value="F:DNA binding"/>
    <property type="evidence" value="ECO:0007669"/>
    <property type="project" value="InterPro"/>
</dbReference>
<gene>
    <name evidence="2" type="ORF">ENI09_01155</name>
</gene>
<dbReference type="Pfam" id="PF03979">
    <property type="entry name" value="Sigma70_r1_1"/>
    <property type="match status" value="1"/>
</dbReference>
<protein>
    <submittedName>
        <fullName evidence="2">RNA polymerase sigma factor RpoD</fullName>
    </submittedName>
</protein>
<sequence length="50" mass="5796">MAKIKKIDSPIIKKLIEKGKREGYITQEEVLSNFPEAEEDIEKLDDLYSV</sequence>
<organism evidence="2">
    <name type="scientific">candidate division WWE3 bacterium</name>
    <dbReference type="NCBI Taxonomy" id="2053526"/>
    <lineage>
        <taxon>Bacteria</taxon>
        <taxon>Katanobacteria</taxon>
    </lineage>
</organism>
<dbReference type="InterPro" id="IPR007127">
    <property type="entry name" value="RNA_pol_sigma_70_r1_1"/>
</dbReference>
<dbReference type="Proteomes" id="UP000885744">
    <property type="component" value="Unassembled WGS sequence"/>
</dbReference>
<dbReference type="AlphaFoldDB" id="A0A7C1NYH1"/>
<reference evidence="2" key="1">
    <citation type="journal article" date="2020" name="mSystems">
        <title>Genome- and Community-Level Interaction Insights into Carbon Utilization and Element Cycling Functions of Hydrothermarchaeota in Hydrothermal Sediment.</title>
        <authorList>
            <person name="Zhou Z."/>
            <person name="Liu Y."/>
            <person name="Xu W."/>
            <person name="Pan J."/>
            <person name="Luo Z.H."/>
            <person name="Li M."/>
        </authorList>
    </citation>
    <scope>NUCLEOTIDE SEQUENCE [LARGE SCALE GENOMIC DNA]</scope>
    <source>
        <strain evidence="2">HyVt-365</strain>
    </source>
</reference>